<accession>A0A1W0A5H0</accession>
<dbReference type="OrthoDB" id="116650at2759"/>
<proteinExistence type="predicted"/>
<sequence length="69" mass="8188">MRRMTKYRIPSAEKAIANIKTWLPPMYWNVSKIDYDIVARTNNPLERFNRTLISKVPTPHPSLSRFIQN</sequence>
<evidence type="ECO:0008006" key="3">
    <source>
        <dbReference type="Google" id="ProtNLM"/>
    </source>
</evidence>
<keyword evidence="2" id="KW-1185">Reference proteome</keyword>
<reference evidence="1 2" key="1">
    <citation type="journal article" date="2014" name="Genome Biol. Evol.">
        <title>The secreted proteins of Achlya hypogyna and Thraustotheca clavata identify the ancestral oomycete secretome and reveal gene acquisitions by horizontal gene transfer.</title>
        <authorList>
            <person name="Misner I."/>
            <person name="Blouin N."/>
            <person name="Leonard G."/>
            <person name="Richards T.A."/>
            <person name="Lane C.E."/>
        </authorList>
    </citation>
    <scope>NUCLEOTIDE SEQUENCE [LARGE SCALE GENOMIC DNA]</scope>
    <source>
        <strain evidence="1 2">ATCC 34112</strain>
    </source>
</reference>
<dbReference type="Proteomes" id="UP000243217">
    <property type="component" value="Unassembled WGS sequence"/>
</dbReference>
<gene>
    <name evidence="1" type="ORF">THRCLA_20664</name>
</gene>
<comment type="caution">
    <text evidence="1">The sequence shown here is derived from an EMBL/GenBank/DDBJ whole genome shotgun (WGS) entry which is preliminary data.</text>
</comment>
<dbReference type="EMBL" id="JNBS01000477">
    <property type="protein sequence ID" value="OQS05280.1"/>
    <property type="molecule type" value="Genomic_DNA"/>
</dbReference>
<name>A0A1W0A5H0_9STRA</name>
<evidence type="ECO:0000313" key="1">
    <source>
        <dbReference type="EMBL" id="OQS05280.1"/>
    </source>
</evidence>
<protein>
    <recommendedName>
        <fullName evidence="3">Transposase</fullName>
    </recommendedName>
</protein>
<dbReference type="AlphaFoldDB" id="A0A1W0A5H0"/>
<organism evidence="1 2">
    <name type="scientific">Thraustotheca clavata</name>
    <dbReference type="NCBI Taxonomy" id="74557"/>
    <lineage>
        <taxon>Eukaryota</taxon>
        <taxon>Sar</taxon>
        <taxon>Stramenopiles</taxon>
        <taxon>Oomycota</taxon>
        <taxon>Saprolegniomycetes</taxon>
        <taxon>Saprolegniales</taxon>
        <taxon>Achlyaceae</taxon>
        <taxon>Thraustotheca</taxon>
    </lineage>
</organism>
<evidence type="ECO:0000313" key="2">
    <source>
        <dbReference type="Proteomes" id="UP000243217"/>
    </source>
</evidence>